<organism evidence="2 3">
    <name type="scientific">Mytilus coruscus</name>
    <name type="common">Sea mussel</name>
    <dbReference type="NCBI Taxonomy" id="42192"/>
    <lineage>
        <taxon>Eukaryota</taxon>
        <taxon>Metazoa</taxon>
        <taxon>Spiralia</taxon>
        <taxon>Lophotrochozoa</taxon>
        <taxon>Mollusca</taxon>
        <taxon>Bivalvia</taxon>
        <taxon>Autobranchia</taxon>
        <taxon>Pteriomorphia</taxon>
        <taxon>Mytilida</taxon>
        <taxon>Mytiloidea</taxon>
        <taxon>Mytilidae</taxon>
        <taxon>Mytilinae</taxon>
        <taxon>Mytilus</taxon>
    </lineage>
</organism>
<keyword evidence="3" id="KW-1185">Reference proteome</keyword>
<name>A0A6J8ABG6_MYTCO</name>
<dbReference type="Proteomes" id="UP000507470">
    <property type="component" value="Unassembled WGS sequence"/>
</dbReference>
<reference evidence="2 3" key="1">
    <citation type="submission" date="2020-06" db="EMBL/GenBank/DDBJ databases">
        <authorList>
            <person name="Li R."/>
            <person name="Bekaert M."/>
        </authorList>
    </citation>
    <scope>NUCLEOTIDE SEQUENCE [LARGE SCALE GENOMIC DNA]</scope>
    <source>
        <strain evidence="3">wild</strain>
    </source>
</reference>
<gene>
    <name evidence="2" type="ORF">MCOR_5993</name>
</gene>
<feature type="region of interest" description="Disordered" evidence="1">
    <location>
        <begin position="1"/>
        <end position="37"/>
    </location>
</feature>
<protein>
    <submittedName>
        <fullName evidence="2">Uncharacterized protein</fullName>
    </submittedName>
</protein>
<dbReference type="OrthoDB" id="6143068at2759"/>
<dbReference type="EMBL" id="CACVKT020001106">
    <property type="protein sequence ID" value="CAC5365245.1"/>
    <property type="molecule type" value="Genomic_DNA"/>
</dbReference>
<proteinExistence type="predicted"/>
<evidence type="ECO:0000256" key="1">
    <source>
        <dbReference type="SAM" id="MobiDB-lite"/>
    </source>
</evidence>
<sequence>MPPQARPAEFSRNSERQPDNCNRHHNRTNHATSTIPPRFHRVNMLQNSDKVSKNQATQNCSNVYQSNDIAFISNWKNQELQCMLSVTHHHANQSRVTINPSKTKADSLDKLKHINRSVLQWTLGNNSIYPSEDTTHLCLIRAEFKENELNIDASISIARQTLIP</sequence>
<evidence type="ECO:0000313" key="3">
    <source>
        <dbReference type="Proteomes" id="UP000507470"/>
    </source>
</evidence>
<feature type="compositionally biased region" description="Basic and acidic residues" evidence="1">
    <location>
        <begin position="12"/>
        <end position="22"/>
    </location>
</feature>
<dbReference type="AlphaFoldDB" id="A0A6J8ABG6"/>
<accession>A0A6J8ABG6</accession>
<evidence type="ECO:0000313" key="2">
    <source>
        <dbReference type="EMBL" id="CAC5365245.1"/>
    </source>
</evidence>